<dbReference type="PANTHER" id="PTHR46061:SF3">
    <property type="entry name" value="THYROTROPIN-RELEASING HORMONE RECEPTOR"/>
    <property type="match status" value="1"/>
</dbReference>
<accession>A0A915AHZ0</accession>
<keyword evidence="10" id="KW-1185">Reference proteome</keyword>
<evidence type="ECO:0000313" key="11">
    <source>
        <dbReference type="WBParaSite" id="PgR009X_g001_t01"/>
    </source>
</evidence>
<dbReference type="Proteomes" id="UP000887569">
    <property type="component" value="Unplaced"/>
</dbReference>
<evidence type="ECO:0000256" key="6">
    <source>
        <dbReference type="ARBA" id="ARBA00023136"/>
    </source>
</evidence>
<sequence>MKEQAKMSASADSFTSQLCDQLGNSRRISNCSKETYPQFVQSSSLSQNTNSMRNFTLNCSKSSFKGKNQVVKILALVVAIFAICWLPYRVMVMYNSFAQQKWDPDWYIFLSKTMIFFNCAINPILYNVMSARFRNAFRSLLSGKKKIIYQIQHRRNRSSRPTSFRSPLADSKMLLDHTTTGCDRTLTPVSDRLHNAFSLRAL</sequence>
<proteinExistence type="predicted"/>
<organism evidence="10 11">
    <name type="scientific">Parascaris univalens</name>
    <name type="common">Nematode worm</name>
    <dbReference type="NCBI Taxonomy" id="6257"/>
    <lineage>
        <taxon>Eukaryota</taxon>
        <taxon>Metazoa</taxon>
        <taxon>Ecdysozoa</taxon>
        <taxon>Nematoda</taxon>
        <taxon>Chromadorea</taxon>
        <taxon>Rhabditida</taxon>
        <taxon>Spirurina</taxon>
        <taxon>Ascaridomorpha</taxon>
        <taxon>Ascaridoidea</taxon>
        <taxon>Ascarididae</taxon>
        <taxon>Parascaris</taxon>
    </lineage>
</organism>
<dbReference type="AlphaFoldDB" id="A0A915AHZ0"/>
<name>A0A915AHZ0_PARUN</name>
<evidence type="ECO:0000256" key="1">
    <source>
        <dbReference type="ARBA" id="ARBA00004100"/>
    </source>
</evidence>
<feature type="transmembrane region" description="Helical" evidence="8">
    <location>
        <begin position="70"/>
        <end position="88"/>
    </location>
</feature>
<dbReference type="GO" id="GO:0016020">
    <property type="term" value="C:membrane"/>
    <property type="evidence" value="ECO:0007669"/>
    <property type="project" value="UniProtKB-SubCell"/>
</dbReference>
<comment type="function">
    <text evidence="1">Receptor for thyrotropin-releasing hormone (TRH). Upon ligand binding, this G-protein-coupled receptor triggers activation of the phosphatidylinositol (IP3)-calcium-protein kinase C (PKC) pathway.</text>
</comment>
<dbReference type="PRINTS" id="PR00237">
    <property type="entry name" value="GPCRRHODOPSN"/>
</dbReference>
<reference evidence="11" key="1">
    <citation type="submission" date="2022-11" db="UniProtKB">
        <authorList>
            <consortium name="WormBaseParasite"/>
        </authorList>
    </citation>
    <scope>IDENTIFICATION</scope>
</reference>
<dbReference type="PROSITE" id="PS50262">
    <property type="entry name" value="G_PROTEIN_RECEP_F1_2"/>
    <property type="match status" value="1"/>
</dbReference>
<dbReference type="InterPro" id="IPR000276">
    <property type="entry name" value="GPCR_Rhodpsn"/>
</dbReference>
<dbReference type="InterPro" id="IPR017452">
    <property type="entry name" value="GPCR_Rhodpsn_7TM"/>
</dbReference>
<dbReference type="Gene3D" id="1.20.1070.10">
    <property type="entry name" value="Rhodopsin 7-helix transmembrane proteins"/>
    <property type="match status" value="1"/>
</dbReference>
<evidence type="ECO:0000256" key="4">
    <source>
        <dbReference type="ARBA" id="ARBA00022692"/>
    </source>
</evidence>
<dbReference type="PANTHER" id="PTHR46061">
    <property type="entry name" value="THYROTROPIN-RELEASING HORMONE RECEPTOR"/>
    <property type="match status" value="1"/>
</dbReference>
<evidence type="ECO:0000259" key="9">
    <source>
        <dbReference type="PROSITE" id="PS50262"/>
    </source>
</evidence>
<evidence type="ECO:0000256" key="5">
    <source>
        <dbReference type="ARBA" id="ARBA00022989"/>
    </source>
</evidence>
<keyword evidence="4 8" id="KW-0812">Transmembrane</keyword>
<evidence type="ECO:0000256" key="7">
    <source>
        <dbReference type="ARBA" id="ARBA00032251"/>
    </source>
</evidence>
<evidence type="ECO:0000256" key="3">
    <source>
        <dbReference type="ARBA" id="ARBA00018873"/>
    </source>
</evidence>
<protein>
    <recommendedName>
        <fullName evidence="3">Thyrotropin-releasing hormone receptor</fullName>
    </recommendedName>
    <alternativeName>
        <fullName evidence="7">Thyroliberin receptor</fullName>
    </alternativeName>
</protein>
<dbReference type="GO" id="GO:0004997">
    <property type="term" value="F:thyrotropin-releasing hormone receptor activity"/>
    <property type="evidence" value="ECO:0007669"/>
    <property type="project" value="InterPro"/>
</dbReference>
<evidence type="ECO:0000313" key="10">
    <source>
        <dbReference type="Proteomes" id="UP000887569"/>
    </source>
</evidence>
<feature type="domain" description="G-protein coupled receptors family 1 profile" evidence="9">
    <location>
        <begin position="1"/>
        <end position="126"/>
    </location>
</feature>
<keyword evidence="6 8" id="KW-0472">Membrane</keyword>
<keyword evidence="5 8" id="KW-1133">Transmembrane helix</keyword>
<dbReference type="SUPFAM" id="SSF81321">
    <property type="entry name" value="Family A G protein-coupled receptor-like"/>
    <property type="match status" value="1"/>
</dbReference>
<evidence type="ECO:0000256" key="8">
    <source>
        <dbReference type="SAM" id="Phobius"/>
    </source>
</evidence>
<evidence type="ECO:0000256" key="2">
    <source>
        <dbReference type="ARBA" id="ARBA00004370"/>
    </source>
</evidence>
<dbReference type="Pfam" id="PF00001">
    <property type="entry name" value="7tm_1"/>
    <property type="match status" value="1"/>
</dbReference>
<dbReference type="InterPro" id="IPR002120">
    <property type="entry name" value="TRH_rcpt_1"/>
</dbReference>
<feature type="transmembrane region" description="Helical" evidence="8">
    <location>
        <begin position="108"/>
        <end position="129"/>
    </location>
</feature>
<dbReference type="WBParaSite" id="PgR009X_g001_t01">
    <property type="protein sequence ID" value="PgR009X_g001_t01"/>
    <property type="gene ID" value="PgR009X_g001"/>
</dbReference>
<comment type="subcellular location">
    <subcellularLocation>
        <location evidence="2">Membrane</location>
    </subcellularLocation>
</comment>